<protein>
    <submittedName>
        <fullName evidence="1">Uncharacterized protein</fullName>
    </submittedName>
</protein>
<dbReference type="Proteomes" id="UP000027390">
    <property type="component" value="Segment"/>
</dbReference>
<organism evidence="1 2">
    <name type="scientific">Mycobacterium phage Willis</name>
    <dbReference type="NCBI Taxonomy" id="1486404"/>
    <lineage>
        <taxon>Viruses</taxon>
        <taxon>Duplodnaviria</taxon>
        <taxon>Heunggongvirae</taxon>
        <taxon>Uroviricota</taxon>
        <taxon>Caudoviricetes</taxon>
        <taxon>Ceeclamvirinae</taxon>
        <taxon>Bixzunavirus</taxon>
        <taxon>Bixzunavirus Bxz1</taxon>
    </lineage>
</organism>
<name>A0A068CDP6_9CAUD</name>
<evidence type="ECO:0000313" key="1">
    <source>
        <dbReference type="EMBL" id="AID18128.1"/>
    </source>
</evidence>
<gene>
    <name evidence="1" type="primary">48</name>
    <name evidence="1" type="ORF">PBI_WILLIS_48</name>
</gene>
<reference evidence="1 2" key="1">
    <citation type="submission" date="2014-03" db="EMBL/GenBank/DDBJ databases">
        <authorList>
            <person name="Churilla B.M."/>
            <person name="Abrahim M.R."/>
            <person name="Burke K.A."/>
            <person name="Yu V.J."/>
            <person name="Adkins N.L."/>
            <person name="Cohen K.L."/>
            <person name="Colicchio M.A."/>
            <person name="Fasoranti T.O."/>
            <person name="Genkil J.S."/>
            <person name="Kramer Z.J."/>
            <person name="Prout A.K."/>
            <person name="Schafer C.E."/>
            <person name="Schwarz A.G."/>
            <person name="Tish M."/>
            <person name="Vispute N."/>
            <person name="Wilkes K.E."/>
            <person name="Williams C.R."/>
            <person name="Xiao X."/>
            <person name="Yoder B.A."/>
            <person name="Lapin J.S."/>
            <person name="Ott C.T."/>
            <person name="Walburn T.D."/>
            <person name="Bradley K.W."/>
            <person name="Clarke D.Q."/>
            <person name="Lewis M.F."/>
            <person name="Barker L.P."/>
            <person name="Bailey C."/>
            <person name="Asai D.J."/>
            <person name="Bowman C.A."/>
            <person name="Russell D.A."/>
            <person name="Pope W.H."/>
            <person name="Jacobs-Sera D."/>
            <person name="Hendrix R.W."/>
            <person name="Hatfull G.F."/>
        </authorList>
    </citation>
    <scope>NUCLEOTIDE SEQUENCE [LARGE SCALE GENOMIC DNA]</scope>
</reference>
<sequence length="121" mass="13890">MTETFVRINARRAELREFAERHGWTNVSIYQYHDRFERTITLDADEPMAKVAASMGWELKESLYVGYTHDNRVHDVAYHSPADQAALDGRFVTSHVAKGTNKRDKAFAHLAQPAWTPTRDA</sequence>
<proteinExistence type="predicted"/>
<evidence type="ECO:0000313" key="2">
    <source>
        <dbReference type="Proteomes" id="UP000027390"/>
    </source>
</evidence>
<dbReference type="EMBL" id="KJ595575">
    <property type="protein sequence ID" value="AID18128.1"/>
    <property type="molecule type" value="Genomic_DNA"/>
</dbReference>
<accession>A0A068CDP6</accession>